<dbReference type="Pfam" id="PF00593">
    <property type="entry name" value="TonB_dep_Rec_b-barrel"/>
    <property type="match status" value="1"/>
</dbReference>
<keyword evidence="6 8" id="KW-0472">Membrane</keyword>
<dbReference type="PROSITE" id="PS52016">
    <property type="entry name" value="TONB_DEPENDENT_REC_3"/>
    <property type="match status" value="1"/>
</dbReference>
<accession>A0A937A839</accession>
<dbReference type="InterPro" id="IPR039426">
    <property type="entry name" value="TonB-dep_rcpt-like"/>
</dbReference>
<dbReference type="SUPFAM" id="SSF56935">
    <property type="entry name" value="Porins"/>
    <property type="match status" value="1"/>
</dbReference>
<evidence type="ECO:0000313" key="13">
    <source>
        <dbReference type="EMBL" id="MBL0765502.1"/>
    </source>
</evidence>
<keyword evidence="4 8" id="KW-0812">Transmembrane</keyword>
<dbReference type="GO" id="GO:0009279">
    <property type="term" value="C:cell outer membrane"/>
    <property type="evidence" value="ECO:0007669"/>
    <property type="project" value="UniProtKB-SubCell"/>
</dbReference>
<feature type="domain" description="TonB-dependent receptor plug" evidence="12">
    <location>
        <begin position="114"/>
        <end position="228"/>
    </location>
</feature>
<comment type="similarity">
    <text evidence="8 9">Belongs to the TonB-dependent receptor family.</text>
</comment>
<gene>
    <name evidence="13" type="ORF">JKP34_09585</name>
</gene>
<dbReference type="Proteomes" id="UP000642920">
    <property type="component" value="Unassembled WGS sequence"/>
</dbReference>
<evidence type="ECO:0000256" key="4">
    <source>
        <dbReference type="ARBA" id="ARBA00022692"/>
    </source>
</evidence>
<dbReference type="InterPro" id="IPR000531">
    <property type="entry name" value="Beta-barrel_TonB"/>
</dbReference>
<dbReference type="EMBL" id="JAERQG010000002">
    <property type="protein sequence ID" value="MBL0765502.1"/>
    <property type="molecule type" value="Genomic_DNA"/>
</dbReference>
<feature type="chain" id="PRO_5037910985" evidence="10">
    <location>
        <begin position="20"/>
        <end position="982"/>
    </location>
</feature>
<dbReference type="Gene3D" id="2.170.130.10">
    <property type="entry name" value="TonB-dependent receptor, plug domain"/>
    <property type="match status" value="1"/>
</dbReference>
<comment type="caution">
    <text evidence="13">The sequence shown here is derived from an EMBL/GenBank/DDBJ whole genome shotgun (WGS) entry which is preliminary data.</text>
</comment>
<evidence type="ECO:0000256" key="5">
    <source>
        <dbReference type="ARBA" id="ARBA00023077"/>
    </source>
</evidence>
<dbReference type="InterPro" id="IPR037066">
    <property type="entry name" value="Plug_dom_sf"/>
</dbReference>
<protein>
    <submittedName>
        <fullName evidence="13">SusC/RagA family TonB-linked outer membrane protein</fullName>
    </submittedName>
</protein>
<feature type="signal peptide" evidence="10">
    <location>
        <begin position="1"/>
        <end position="19"/>
    </location>
</feature>
<proteinExistence type="inferred from homology"/>
<comment type="subcellular location">
    <subcellularLocation>
        <location evidence="1 8">Cell outer membrane</location>
        <topology evidence="1 8">Multi-pass membrane protein</topology>
    </subcellularLocation>
</comment>
<keyword evidence="7 8" id="KW-0998">Cell outer membrane</keyword>
<organism evidence="13 14">
    <name type="scientific">Marivirga atlantica</name>
    <dbReference type="NCBI Taxonomy" id="1548457"/>
    <lineage>
        <taxon>Bacteria</taxon>
        <taxon>Pseudomonadati</taxon>
        <taxon>Bacteroidota</taxon>
        <taxon>Cytophagia</taxon>
        <taxon>Cytophagales</taxon>
        <taxon>Marivirgaceae</taxon>
        <taxon>Marivirga</taxon>
    </lineage>
</organism>
<dbReference type="AlphaFoldDB" id="A0A937A839"/>
<dbReference type="InterPro" id="IPR023997">
    <property type="entry name" value="TonB-dep_OMP_SusC/RagA_CS"/>
</dbReference>
<feature type="domain" description="TonB-dependent receptor-like beta-barrel" evidence="11">
    <location>
        <begin position="385"/>
        <end position="946"/>
    </location>
</feature>
<dbReference type="NCBIfam" id="TIGR04056">
    <property type="entry name" value="OMP_RagA_SusC"/>
    <property type="match status" value="1"/>
</dbReference>
<dbReference type="Gene3D" id="2.60.40.1120">
    <property type="entry name" value="Carboxypeptidase-like, regulatory domain"/>
    <property type="match status" value="1"/>
</dbReference>
<dbReference type="InterPro" id="IPR012910">
    <property type="entry name" value="Plug_dom"/>
</dbReference>
<dbReference type="InterPro" id="IPR008969">
    <property type="entry name" value="CarboxyPept-like_regulatory"/>
</dbReference>
<keyword evidence="14" id="KW-1185">Reference proteome</keyword>
<dbReference type="Gene3D" id="2.40.170.20">
    <property type="entry name" value="TonB-dependent receptor, beta-barrel domain"/>
    <property type="match status" value="1"/>
</dbReference>
<evidence type="ECO:0000256" key="10">
    <source>
        <dbReference type="SAM" id="SignalP"/>
    </source>
</evidence>
<name>A0A937A839_9BACT</name>
<dbReference type="InterPro" id="IPR036942">
    <property type="entry name" value="Beta-barrel_TonB_sf"/>
</dbReference>
<keyword evidence="3 8" id="KW-1134">Transmembrane beta strand</keyword>
<evidence type="ECO:0000256" key="8">
    <source>
        <dbReference type="PROSITE-ProRule" id="PRU01360"/>
    </source>
</evidence>
<reference evidence="13" key="1">
    <citation type="submission" date="2021-01" db="EMBL/GenBank/DDBJ databases">
        <title>Marivirga sp. nov., isolated from intertidal surface sediments.</title>
        <authorList>
            <person name="Zhang M."/>
        </authorList>
    </citation>
    <scope>NUCLEOTIDE SEQUENCE</scope>
    <source>
        <strain evidence="13">SM1354</strain>
    </source>
</reference>
<evidence type="ECO:0000256" key="3">
    <source>
        <dbReference type="ARBA" id="ARBA00022452"/>
    </source>
</evidence>
<dbReference type="SUPFAM" id="SSF49464">
    <property type="entry name" value="Carboxypeptidase regulatory domain-like"/>
    <property type="match status" value="1"/>
</dbReference>
<evidence type="ECO:0000256" key="9">
    <source>
        <dbReference type="RuleBase" id="RU003357"/>
    </source>
</evidence>
<keyword evidence="5 9" id="KW-0798">TonB box</keyword>
<evidence type="ECO:0000313" key="14">
    <source>
        <dbReference type="Proteomes" id="UP000642920"/>
    </source>
</evidence>
<evidence type="ECO:0000259" key="12">
    <source>
        <dbReference type="Pfam" id="PF07715"/>
    </source>
</evidence>
<dbReference type="InterPro" id="IPR023996">
    <property type="entry name" value="TonB-dep_OMP_SusC/RagA"/>
</dbReference>
<sequence length="982" mass="108532">MRKIFTICLMLAVSFQLSAQKLVVSGKVTDAEAGEGLPSVTVREKGTGNGVVTDLDGNFKIAISDSDAILIFSFIGMQTIEIPVNGRSTIDVQMQTDITQLGEVVVIGYGTTTTKDATGSLTAIDESDFNKGNIVTPENLLSGRVAGVNVSTGGAPGSGSTIRIRGGSSLSASNNPLIVINGLPIDENSVGGSRSVLSTINPNDIESFTILKDASATAIYGSRAANGVIMITTKQGTDDLKVSLDLQGGMSELPNKIDVFSAEEFRSLIEERLPDRVEDLGGANTDWQDEIYRQAYMYNANASVQGTFFDFLPARISVGRSDQEGIRLTSRFERNTVNLNMTPSLLNDNLKVNLNANYANEQNRFASGQEGNALIYDPTQPVYDPNSPFGGFFQYLSDTYDPNDDELNESDFLSLAPFNPVAELLQRRDVSDVNRFYGNLKLDYTMPFFPSLSATINTGIDYQRGEGSIKVSNQNPLAQNDGSIIGSESDYYNIRENRLFDFYLNYKEGFGNLNVDATAGYSYQIFELENYTSGEKLLDTEDTEPVTTIPTDVVLIGLFGRANFSYDGKYLLTLSFRNDASSRFLDEYRWGFFPAAAFAWQIKEEFLKEVNQISSLKLRLGYGVTGQQQIPGDEEVYLPIYRTSLPSSQYQFGNQAYTIGVPAFRNSNLKWEETTSYNIGLDYGLFNERFTGTVDYFIKETQDLFYNATIAEGSNFSNAGIQNLGDFTVKGLELAINTVVFSNSEGFNWDFNLNATTLNTEITRLAFDQDAFVGGIGGGTGGTVQIYRPGYDPYSFYVYKQLYDTNGDPIEGAYADLNGDNIINNDDKYIYHNATPKWNFGFLSNMSYGPLDFTFNIRANTGNYMYNNVNSARAQYDLITLNSNLSNIPTSVQNTGFVQTEDVILSDYYIEDASFLRMDNITLGYTFENLLVKNSSLRVSAGVQNVFTITNYSGLDPEVFGGIDNTIYPRARTYFLGANIRF</sequence>
<evidence type="ECO:0000259" key="11">
    <source>
        <dbReference type="Pfam" id="PF00593"/>
    </source>
</evidence>
<evidence type="ECO:0000256" key="2">
    <source>
        <dbReference type="ARBA" id="ARBA00022448"/>
    </source>
</evidence>
<dbReference type="RefSeq" id="WP_201920255.1">
    <property type="nucleotide sequence ID" value="NZ_JAERQG010000002.1"/>
</dbReference>
<evidence type="ECO:0000256" key="1">
    <source>
        <dbReference type="ARBA" id="ARBA00004571"/>
    </source>
</evidence>
<evidence type="ECO:0000256" key="7">
    <source>
        <dbReference type="ARBA" id="ARBA00023237"/>
    </source>
</evidence>
<dbReference type="NCBIfam" id="TIGR04057">
    <property type="entry name" value="SusC_RagA_signa"/>
    <property type="match status" value="1"/>
</dbReference>
<dbReference type="Pfam" id="PF07715">
    <property type="entry name" value="Plug"/>
    <property type="match status" value="1"/>
</dbReference>
<keyword evidence="2 8" id="KW-0813">Transport</keyword>
<keyword evidence="10" id="KW-0732">Signal</keyword>
<evidence type="ECO:0000256" key="6">
    <source>
        <dbReference type="ARBA" id="ARBA00023136"/>
    </source>
</evidence>
<dbReference type="Pfam" id="PF13715">
    <property type="entry name" value="CarbopepD_reg_2"/>
    <property type="match status" value="1"/>
</dbReference>